<evidence type="ECO:0000313" key="2">
    <source>
        <dbReference type="EMBL" id="TKW12739.1"/>
    </source>
</evidence>
<feature type="signal peptide" evidence="1">
    <location>
        <begin position="1"/>
        <end position="32"/>
    </location>
</feature>
<keyword evidence="3" id="KW-1185">Reference proteome</keyword>
<keyword evidence="1" id="KW-0732">Signal</keyword>
<protein>
    <submittedName>
        <fullName evidence="2">Uncharacterized protein</fullName>
    </submittedName>
</protein>
<feature type="chain" id="PRO_5020677727" evidence="1">
    <location>
        <begin position="33"/>
        <end position="81"/>
    </location>
</feature>
<evidence type="ECO:0000313" key="3">
    <source>
        <dbReference type="Proteomes" id="UP000298652"/>
    </source>
</evidence>
<dbReference type="Proteomes" id="UP000298652">
    <property type="component" value="Chromosome 5"/>
</dbReference>
<name>A0A4U6UG85_SETVI</name>
<gene>
    <name evidence="2" type="ORF">SEVIR_5G055050v2</name>
</gene>
<dbReference type="EMBL" id="CM016556">
    <property type="protein sequence ID" value="TKW12739.1"/>
    <property type="molecule type" value="Genomic_DNA"/>
</dbReference>
<sequence>MLSTILRRSLNVLHSCFALLLLKNKMLCLAYAKKTEQFVDVTTVTAQPGTPKFEILIGSEHEISSGYKMIKCFIKSITFWF</sequence>
<evidence type="ECO:0000256" key="1">
    <source>
        <dbReference type="SAM" id="SignalP"/>
    </source>
</evidence>
<dbReference type="AlphaFoldDB" id="A0A4U6UG85"/>
<organism evidence="2 3">
    <name type="scientific">Setaria viridis</name>
    <name type="common">Green bristlegrass</name>
    <name type="synonym">Setaria italica subsp. viridis</name>
    <dbReference type="NCBI Taxonomy" id="4556"/>
    <lineage>
        <taxon>Eukaryota</taxon>
        <taxon>Viridiplantae</taxon>
        <taxon>Streptophyta</taxon>
        <taxon>Embryophyta</taxon>
        <taxon>Tracheophyta</taxon>
        <taxon>Spermatophyta</taxon>
        <taxon>Magnoliopsida</taxon>
        <taxon>Liliopsida</taxon>
        <taxon>Poales</taxon>
        <taxon>Poaceae</taxon>
        <taxon>PACMAD clade</taxon>
        <taxon>Panicoideae</taxon>
        <taxon>Panicodae</taxon>
        <taxon>Paniceae</taxon>
        <taxon>Cenchrinae</taxon>
        <taxon>Setaria</taxon>
    </lineage>
</organism>
<dbReference type="Gramene" id="TKW12739">
    <property type="protein sequence ID" value="TKW12739"/>
    <property type="gene ID" value="SEVIR_5G055050v2"/>
</dbReference>
<accession>A0A4U6UG85</accession>
<reference evidence="2" key="1">
    <citation type="submission" date="2019-03" db="EMBL/GenBank/DDBJ databases">
        <title>WGS assembly of Setaria viridis.</title>
        <authorList>
            <person name="Huang P."/>
            <person name="Jenkins J."/>
            <person name="Grimwood J."/>
            <person name="Barry K."/>
            <person name="Healey A."/>
            <person name="Mamidi S."/>
            <person name="Sreedasyam A."/>
            <person name="Shu S."/>
            <person name="Feldman M."/>
            <person name="Wu J."/>
            <person name="Yu Y."/>
            <person name="Chen C."/>
            <person name="Johnson J."/>
            <person name="Rokhsar D."/>
            <person name="Baxter I."/>
            <person name="Schmutz J."/>
            <person name="Brutnell T."/>
            <person name="Kellogg E."/>
        </authorList>
    </citation>
    <scope>NUCLEOTIDE SEQUENCE [LARGE SCALE GENOMIC DNA]</scope>
</reference>
<proteinExistence type="predicted"/>